<comment type="caution">
    <text evidence="2">The sequence shown here is derived from an EMBL/GenBank/DDBJ whole genome shotgun (WGS) entry which is preliminary data.</text>
</comment>
<evidence type="ECO:0000256" key="1">
    <source>
        <dbReference type="SAM" id="MobiDB-lite"/>
    </source>
</evidence>
<name>A0A919FQX4_9ACTN</name>
<organism evidence="2 3">
    <name type="scientific">Kitasatospora indigofera</name>
    <dbReference type="NCBI Taxonomy" id="67307"/>
    <lineage>
        <taxon>Bacteria</taxon>
        <taxon>Bacillati</taxon>
        <taxon>Actinomycetota</taxon>
        <taxon>Actinomycetes</taxon>
        <taxon>Kitasatosporales</taxon>
        <taxon>Streptomycetaceae</taxon>
        <taxon>Kitasatospora</taxon>
    </lineage>
</organism>
<dbReference type="Proteomes" id="UP000617734">
    <property type="component" value="Unassembled WGS sequence"/>
</dbReference>
<reference evidence="2" key="1">
    <citation type="journal article" date="2014" name="Int. J. Syst. Evol. Microbiol.">
        <title>Complete genome sequence of Corynebacterium casei LMG S-19264T (=DSM 44701T), isolated from a smear-ripened cheese.</title>
        <authorList>
            <consortium name="US DOE Joint Genome Institute (JGI-PGF)"/>
            <person name="Walter F."/>
            <person name="Albersmeier A."/>
            <person name="Kalinowski J."/>
            <person name="Ruckert C."/>
        </authorList>
    </citation>
    <scope>NUCLEOTIDE SEQUENCE</scope>
    <source>
        <strain evidence="2">JCM 4646</strain>
    </source>
</reference>
<evidence type="ECO:0000313" key="3">
    <source>
        <dbReference type="Proteomes" id="UP000617734"/>
    </source>
</evidence>
<evidence type="ECO:0000313" key="2">
    <source>
        <dbReference type="EMBL" id="GHH70159.1"/>
    </source>
</evidence>
<gene>
    <name evidence="2" type="ORF">GCM10018781_29650</name>
</gene>
<feature type="compositionally biased region" description="Basic and acidic residues" evidence="1">
    <location>
        <begin position="242"/>
        <end position="259"/>
    </location>
</feature>
<proteinExistence type="predicted"/>
<keyword evidence="3" id="KW-1185">Reference proteome</keyword>
<protein>
    <submittedName>
        <fullName evidence="2">Uncharacterized protein</fullName>
    </submittedName>
</protein>
<dbReference type="InterPro" id="IPR010982">
    <property type="entry name" value="Lambda_DNA-bd_dom_sf"/>
</dbReference>
<feature type="region of interest" description="Disordered" evidence="1">
    <location>
        <begin position="237"/>
        <end position="259"/>
    </location>
</feature>
<dbReference type="AlphaFoldDB" id="A0A919FQX4"/>
<dbReference type="GO" id="GO:0003677">
    <property type="term" value="F:DNA binding"/>
    <property type="evidence" value="ECO:0007669"/>
    <property type="project" value="InterPro"/>
</dbReference>
<sequence length="259" mass="27373">MTQPPGFGAMLAWLLDHRGLDAEALADRAGSTADEIRGVVAGDTPGEGLLRRLAPALGFHALDLFVLAGPSVPEDLAPLDATAERSVRDAVLDALDLPAAGRQELLRFIRSLPQQERSSAFAPKRLADPADGPGARLVRMLQYRNLDWSGMAHILGLVTPTYLSTVTYGLIGTGRVELTPRLVTDFAALLGLDARELAGLTGVDLPAVPPPPAPEAVDAAALLWEARRLSATQARQVSELARAMRDDSGDGRRGDPSGP</sequence>
<dbReference type="RefSeq" id="WP_190211288.1">
    <property type="nucleotide sequence ID" value="NZ_BNBO01000013.1"/>
</dbReference>
<reference evidence="2" key="2">
    <citation type="submission" date="2020-09" db="EMBL/GenBank/DDBJ databases">
        <authorList>
            <person name="Sun Q."/>
            <person name="Ohkuma M."/>
        </authorList>
    </citation>
    <scope>NUCLEOTIDE SEQUENCE</scope>
    <source>
        <strain evidence="2">JCM 4646</strain>
    </source>
</reference>
<accession>A0A919FQX4</accession>
<dbReference type="SUPFAM" id="SSF47413">
    <property type="entry name" value="lambda repressor-like DNA-binding domains"/>
    <property type="match status" value="1"/>
</dbReference>
<dbReference type="GeneID" id="95353409"/>
<dbReference type="EMBL" id="BNBO01000013">
    <property type="protein sequence ID" value="GHH70159.1"/>
    <property type="molecule type" value="Genomic_DNA"/>
</dbReference>